<dbReference type="Pfam" id="PF21090">
    <property type="entry name" value="P-loop_SecA"/>
    <property type="match status" value="1"/>
</dbReference>
<dbReference type="GO" id="GO:0046872">
    <property type="term" value="F:metal ion binding"/>
    <property type="evidence" value="ECO:0007669"/>
    <property type="project" value="UniProtKB-KW"/>
</dbReference>
<dbReference type="CDD" id="cd17928">
    <property type="entry name" value="DEXDc_SecA"/>
    <property type="match status" value="1"/>
</dbReference>
<dbReference type="AlphaFoldDB" id="A0A545T7Q2"/>
<evidence type="ECO:0000259" key="20">
    <source>
        <dbReference type="PROSITE" id="PS51196"/>
    </source>
</evidence>
<dbReference type="Gene3D" id="3.40.50.300">
    <property type="entry name" value="P-loop containing nucleotide triphosphate hydrolases"/>
    <property type="match status" value="2"/>
</dbReference>
<keyword evidence="9" id="KW-0862">Zinc</keyword>
<dbReference type="InterPro" id="IPR014001">
    <property type="entry name" value="Helicase_ATP-bd"/>
</dbReference>
<evidence type="ECO:0000313" key="21">
    <source>
        <dbReference type="EMBL" id="TQV73241.1"/>
    </source>
</evidence>
<dbReference type="GO" id="GO:0006605">
    <property type="term" value="P:protein targeting"/>
    <property type="evidence" value="ECO:0007669"/>
    <property type="project" value="UniProtKB-UniRule"/>
</dbReference>
<dbReference type="PRINTS" id="PR00906">
    <property type="entry name" value="SECA"/>
</dbReference>
<comment type="caution">
    <text evidence="21">The sequence shown here is derived from an EMBL/GenBank/DDBJ whole genome shotgun (WGS) entry which is preliminary data.</text>
</comment>
<keyword evidence="5 15" id="KW-0963">Cytoplasm</keyword>
<evidence type="ECO:0000256" key="16">
    <source>
        <dbReference type="RuleBase" id="RU003874"/>
    </source>
</evidence>
<protein>
    <recommendedName>
        <fullName evidence="15 16">Protein translocase subunit SecA</fullName>
        <ecNumber evidence="15">7.4.2.8</ecNumber>
    </recommendedName>
</protein>
<dbReference type="InterPro" id="IPR011130">
    <property type="entry name" value="SecA_preprotein_X-link_dom"/>
</dbReference>
<dbReference type="Gene3D" id="3.10.450.50">
    <property type="match status" value="1"/>
</dbReference>
<dbReference type="InterPro" id="IPR036266">
    <property type="entry name" value="SecA_Wing/Scaffold_sf"/>
</dbReference>
<keyword evidence="10 15" id="KW-0067">ATP-binding</keyword>
<sequence length="907" mass="102174">MFGALAKRLFGSANDRYVKGMSQTVDAINALEPELEALSDEDLRAKTVEFRQRLNDGAKLDDLMVEAFATVREAAKRTLGQRHFDVQMVGAMVLHRGQIAEMKTGEGKTLVATLAVYLNALSGQGVHVVTVNDYLAQRDSEWMGQVYKFLGLTVSCIVSGLPDEMRRAAYGCDVTYGTNNEFGFDYLRDNMKFQLEDMVQRDFNYAIVDEVDSILVDEARTPLIISGPAEDSSELYIKINVLIPKLEPEHYEMDEKARAVTLTESGTERMEELLQEVDMLEGGSLYDIDNVSVLHHVNQALRAHKLFQRDKDYIVKEDKVVIIDEFTGRMMEGRRFSEGLHQALEAKENAKIQQENQTLASITFQNYFRLYPKLAGMTGTAMTEAAEFSDIYNLDVIEIPTNLPFIRLDHDDEVYRTATEKDNAIIELIRECTARKQPVLVGTVSIEKSEHLAALLKKEKIEHKVLNARYHEQEAFIIAQAGAPGAVTIATNMAGRGTDIQLGGNVDMRVKQEAEAIEDEAQRAAKIAEIEADVKAKAAVAREAGGLFVISSERHESRRIDNQLRGRSGRQADPGASKFFLSLEDDLMRIFGSERMDSMLKKLGLQEGEAIVHPWVNKALEKAQQKVEARNFEVRKNLLKFDDVMNDQRKVIYEQRKDLMRATEVHETIVDMRHEVIEDLITRCIPANAYAEQWEVGSIHEETLRLFNLDLPVADWAKEEGIADQEIRQRITEAADKKMAARTANHGVEIWHSVEKQVLLSVLDKQWKDHLLSLDHLRHGIALRAYGQRDPLNEYKKEAFELFEAMLSEVRDEVTMMLSRLELRVADPEAVQLQRAPQEMHETRQDPALVGAGAPAGEAAESAQPTQTRAASANLNPNDPTTWGKVQRNAPCPCGSGKKYKHCHGKL</sequence>
<dbReference type="GO" id="GO:0005829">
    <property type="term" value="C:cytosol"/>
    <property type="evidence" value="ECO:0007669"/>
    <property type="project" value="TreeGrafter"/>
</dbReference>
<dbReference type="SUPFAM" id="SSF52540">
    <property type="entry name" value="P-loop containing nucleoside triphosphate hydrolases"/>
    <property type="match status" value="2"/>
</dbReference>
<dbReference type="NCBIfam" id="NF009538">
    <property type="entry name" value="PRK12904.1"/>
    <property type="match status" value="1"/>
</dbReference>
<keyword evidence="12 15" id="KW-1278">Translocase</keyword>
<dbReference type="NCBIfam" id="TIGR00963">
    <property type="entry name" value="secA"/>
    <property type="match status" value="1"/>
</dbReference>
<dbReference type="SMART" id="SM00957">
    <property type="entry name" value="SecA_DEAD"/>
    <property type="match status" value="1"/>
</dbReference>
<reference evidence="21 22" key="1">
    <citation type="submission" date="2019-06" db="EMBL/GenBank/DDBJ databases">
        <title>Whole genome sequence for Rhodospirillaceae sp. R148.</title>
        <authorList>
            <person name="Wang G."/>
        </authorList>
    </citation>
    <scope>NUCLEOTIDE SEQUENCE [LARGE SCALE GENOMIC DNA]</scope>
    <source>
        <strain evidence="21 22">R148</strain>
    </source>
</reference>
<dbReference type="SUPFAM" id="SSF81886">
    <property type="entry name" value="Helical scaffold and wing domains of SecA"/>
    <property type="match status" value="1"/>
</dbReference>
<feature type="binding site" evidence="15">
    <location>
        <begin position="105"/>
        <end position="109"/>
    </location>
    <ligand>
        <name>ATP</name>
        <dbReference type="ChEBI" id="CHEBI:30616"/>
    </ligand>
</feature>
<dbReference type="PROSITE" id="PS51196">
    <property type="entry name" value="SECA_MOTOR_DEAD"/>
    <property type="match status" value="1"/>
</dbReference>
<dbReference type="FunFam" id="1.10.3060.10:FF:000003">
    <property type="entry name" value="Protein translocase subunit SecA"/>
    <property type="match status" value="1"/>
</dbReference>
<comment type="cofactor">
    <cofactor evidence="1">
        <name>Zn(2+)</name>
        <dbReference type="ChEBI" id="CHEBI:29105"/>
    </cofactor>
</comment>
<dbReference type="OrthoDB" id="9805579at2"/>
<evidence type="ECO:0000256" key="13">
    <source>
        <dbReference type="ARBA" id="ARBA00023010"/>
    </source>
</evidence>
<feature type="binding site" evidence="15">
    <location>
        <position position="87"/>
    </location>
    <ligand>
        <name>ATP</name>
        <dbReference type="ChEBI" id="CHEBI:30616"/>
    </ligand>
</feature>
<dbReference type="GO" id="GO:0065002">
    <property type="term" value="P:intracellular protein transmembrane transport"/>
    <property type="evidence" value="ECO:0007669"/>
    <property type="project" value="UniProtKB-UniRule"/>
</dbReference>
<dbReference type="SUPFAM" id="SSF81767">
    <property type="entry name" value="Pre-protein crosslinking domain of SecA"/>
    <property type="match status" value="1"/>
</dbReference>
<dbReference type="GO" id="GO:0005886">
    <property type="term" value="C:plasma membrane"/>
    <property type="evidence" value="ECO:0007669"/>
    <property type="project" value="UniProtKB-SubCell"/>
</dbReference>
<feature type="domain" description="Helicase ATP-binding" evidence="18">
    <location>
        <begin position="89"/>
        <end position="247"/>
    </location>
</feature>
<feature type="domain" description="SecA family profile" evidence="20">
    <location>
        <begin position="3"/>
        <end position="612"/>
    </location>
</feature>
<dbReference type="Pfam" id="PF02810">
    <property type="entry name" value="SEC-C"/>
    <property type="match status" value="1"/>
</dbReference>
<dbReference type="EC" id="7.4.2.8" evidence="15"/>
<evidence type="ECO:0000256" key="14">
    <source>
        <dbReference type="ARBA" id="ARBA00023136"/>
    </source>
</evidence>
<evidence type="ECO:0000256" key="8">
    <source>
        <dbReference type="ARBA" id="ARBA00022741"/>
    </source>
</evidence>
<dbReference type="InterPro" id="IPR000185">
    <property type="entry name" value="SecA"/>
</dbReference>
<dbReference type="GO" id="GO:0005524">
    <property type="term" value="F:ATP binding"/>
    <property type="evidence" value="ECO:0007669"/>
    <property type="project" value="UniProtKB-UniRule"/>
</dbReference>
<dbReference type="CDD" id="cd18803">
    <property type="entry name" value="SF2_C_secA"/>
    <property type="match status" value="1"/>
</dbReference>
<keyword evidence="3 15" id="KW-0813">Transport</keyword>
<dbReference type="GO" id="GO:0043952">
    <property type="term" value="P:protein transport by the Sec complex"/>
    <property type="evidence" value="ECO:0007669"/>
    <property type="project" value="TreeGrafter"/>
</dbReference>
<evidence type="ECO:0000256" key="10">
    <source>
        <dbReference type="ARBA" id="ARBA00022840"/>
    </source>
</evidence>
<keyword evidence="22" id="KW-1185">Reference proteome</keyword>
<name>A0A545T7Q2_9PROT</name>
<accession>A0A545T7Q2</accession>
<keyword evidence="4 15" id="KW-1003">Cell membrane</keyword>
<gene>
    <name evidence="15 21" type="primary">secA</name>
    <name evidence="21" type="ORF">FKG95_24795</name>
</gene>
<dbReference type="HAMAP" id="MF_01382">
    <property type="entry name" value="SecA"/>
    <property type="match status" value="1"/>
</dbReference>
<organism evidence="21 22">
    <name type="scientific">Denitrobaculum tricleocarpae</name>
    <dbReference type="NCBI Taxonomy" id="2591009"/>
    <lineage>
        <taxon>Bacteria</taxon>
        <taxon>Pseudomonadati</taxon>
        <taxon>Pseudomonadota</taxon>
        <taxon>Alphaproteobacteria</taxon>
        <taxon>Rhodospirillales</taxon>
        <taxon>Rhodospirillaceae</taxon>
        <taxon>Denitrobaculum</taxon>
    </lineage>
</organism>
<dbReference type="GO" id="GO:0008564">
    <property type="term" value="F:protein-exporting ATPase activity"/>
    <property type="evidence" value="ECO:0007669"/>
    <property type="project" value="UniProtKB-EC"/>
</dbReference>
<feature type="domain" description="Helicase C-terminal" evidence="19">
    <location>
        <begin position="424"/>
        <end position="620"/>
    </location>
</feature>
<evidence type="ECO:0000256" key="3">
    <source>
        <dbReference type="ARBA" id="ARBA00022448"/>
    </source>
</evidence>
<dbReference type="RefSeq" id="WP_142899141.1">
    <property type="nucleotide sequence ID" value="NZ_ML660062.1"/>
</dbReference>
<evidence type="ECO:0000256" key="4">
    <source>
        <dbReference type="ARBA" id="ARBA00022475"/>
    </source>
</evidence>
<keyword evidence="11 15" id="KW-0653">Protein transport</keyword>
<dbReference type="SMART" id="SM00958">
    <property type="entry name" value="SecA_PP_bind"/>
    <property type="match status" value="1"/>
</dbReference>
<dbReference type="PROSITE" id="PS51192">
    <property type="entry name" value="HELICASE_ATP_BIND_1"/>
    <property type="match status" value="1"/>
</dbReference>
<evidence type="ECO:0000256" key="6">
    <source>
        <dbReference type="ARBA" id="ARBA00022519"/>
    </source>
</evidence>
<evidence type="ECO:0000256" key="5">
    <source>
        <dbReference type="ARBA" id="ARBA00022490"/>
    </source>
</evidence>
<dbReference type="InterPro" id="IPR011116">
    <property type="entry name" value="SecA_Wing/Scaffold"/>
</dbReference>
<dbReference type="PANTHER" id="PTHR30612:SF0">
    <property type="entry name" value="CHLOROPLAST PROTEIN-TRANSPORTING ATPASE"/>
    <property type="match status" value="1"/>
</dbReference>
<dbReference type="InterPro" id="IPR020937">
    <property type="entry name" value="SecA_CS"/>
</dbReference>
<dbReference type="Proteomes" id="UP000315252">
    <property type="component" value="Unassembled WGS sequence"/>
</dbReference>
<keyword evidence="14 15" id="KW-0472">Membrane</keyword>
<dbReference type="PANTHER" id="PTHR30612">
    <property type="entry name" value="SECA INNER MEMBRANE COMPONENT OF SEC PROTEIN SECRETION SYSTEM"/>
    <property type="match status" value="1"/>
</dbReference>
<dbReference type="InterPro" id="IPR027417">
    <property type="entry name" value="P-loop_NTPase"/>
</dbReference>
<dbReference type="GO" id="GO:0017038">
    <property type="term" value="P:protein import"/>
    <property type="evidence" value="ECO:0007669"/>
    <property type="project" value="InterPro"/>
</dbReference>
<evidence type="ECO:0000256" key="7">
    <source>
        <dbReference type="ARBA" id="ARBA00022723"/>
    </source>
</evidence>
<dbReference type="InterPro" id="IPR011115">
    <property type="entry name" value="SecA_DEAD"/>
</dbReference>
<evidence type="ECO:0000256" key="15">
    <source>
        <dbReference type="HAMAP-Rule" id="MF_01382"/>
    </source>
</evidence>
<evidence type="ECO:0000259" key="18">
    <source>
        <dbReference type="PROSITE" id="PS51192"/>
    </source>
</evidence>
<keyword evidence="7" id="KW-0479">Metal-binding</keyword>
<keyword evidence="6" id="KW-0997">Cell inner membrane</keyword>
<keyword evidence="8 15" id="KW-0547">Nucleotide-binding</keyword>
<comment type="subunit">
    <text evidence="15">Monomer and homodimer. Part of the essential Sec protein translocation apparatus which comprises SecA, SecYEG and auxiliary proteins SecDF-YajC and YidC.</text>
</comment>
<dbReference type="EMBL" id="VHSH01000011">
    <property type="protein sequence ID" value="TQV73241.1"/>
    <property type="molecule type" value="Genomic_DNA"/>
</dbReference>
<evidence type="ECO:0000256" key="11">
    <source>
        <dbReference type="ARBA" id="ARBA00022927"/>
    </source>
</evidence>
<dbReference type="Pfam" id="PF07517">
    <property type="entry name" value="SecA_DEAD"/>
    <property type="match status" value="1"/>
</dbReference>
<feature type="region of interest" description="Disordered" evidence="17">
    <location>
        <begin position="849"/>
        <end position="897"/>
    </location>
</feature>
<dbReference type="Gene3D" id="3.90.1440.10">
    <property type="entry name" value="SecA, preprotein cross-linking domain"/>
    <property type="match status" value="1"/>
</dbReference>
<dbReference type="Pfam" id="PF01043">
    <property type="entry name" value="SecA_PP_bind"/>
    <property type="match status" value="1"/>
</dbReference>
<dbReference type="FunFam" id="3.40.50.300:FF:001790">
    <property type="entry name" value="Protein translocase subunit SecA"/>
    <property type="match status" value="1"/>
</dbReference>
<dbReference type="InterPro" id="IPR036670">
    <property type="entry name" value="SecA_X-link_sf"/>
</dbReference>
<evidence type="ECO:0000259" key="19">
    <source>
        <dbReference type="PROSITE" id="PS51194"/>
    </source>
</evidence>
<comment type="subcellular location">
    <subcellularLocation>
        <location evidence="15">Cell membrane</location>
        <topology evidence="15">Peripheral membrane protein</topology>
        <orientation evidence="15">Cytoplasmic side</orientation>
    </subcellularLocation>
    <subcellularLocation>
        <location evidence="15">Cytoplasm</location>
    </subcellularLocation>
    <text evidence="15">Distribution is 50-50.</text>
</comment>
<dbReference type="GO" id="GO:0031522">
    <property type="term" value="C:cell envelope Sec protein transport complex"/>
    <property type="evidence" value="ECO:0007669"/>
    <property type="project" value="TreeGrafter"/>
</dbReference>
<comment type="catalytic activity">
    <reaction evidence="15">
        <text>ATP + H2O + cellular proteinSide 1 = ADP + phosphate + cellular proteinSide 2.</text>
        <dbReference type="EC" id="7.4.2.8"/>
    </reaction>
</comment>
<keyword evidence="13 15" id="KW-0811">Translocation</keyword>
<dbReference type="FunFam" id="3.40.50.300:FF:000334">
    <property type="entry name" value="Protein translocase subunit SecA"/>
    <property type="match status" value="1"/>
</dbReference>
<dbReference type="Gene3D" id="1.10.3060.10">
    <property type="entry name" value="Helical scaffold and wing domains of SecA"/>
    <property type="match status" value="1"/>
</dbReference>
<proteinExistence type="inferred from homology"/>
<evidence type="ECO:0000256" key="2">
    <source>
        <dbReference type="ARBA" id="ARBA00007650"/>
    </source>
</evidence>
<dbReference type="FunFam" id="3.90.1440.10:FF:000001">
    <property type="entry name" value="Preprotein translocase subunit SecA"/>
    <property type="match status" value="1"/>
</dbReference>
<dbReference type="InterPro" id="IPR004027">
    <property type="entry name" value="SEC_C_motif"/>
</dbReference>
<evidence type="ECO:0000256" key="17">
    <source>
        <dbReference type="SAM" id="MobiDB-lite"/>
    </source>
</evidence>
<comment type="function">
    <text evidence="15">Part of the Sec protein translocase complex. Interacts with the SecYEG preprotein conducting channel. Has a central role in coupling the hydrolysis of ATP to the transfer of proteins into and across the cell membrane, serving both as a receptor for the preprotein-SecB complex and as an ATP-driven molecular motor driving the stepwise translocation of polypeptide chains across the membrane.</text>
</comment>
<evidence type="ECO:0000256" key="12">
    <source>
        <dbReference type="ARBA" id="ARBA00022967"/>
    </source>
</evidence>
<dbReference type="InterPro" id="IPR014018">
    <property type="entry name" value="SecA_motor_DEAD"/>
</dbReference>
<dbReference type="InterPro" id="IPR001650">
    <property type="entry name" value="Helicase_C-like"/>
</dbReference>
<dbReference type="PROSITE" id="PS01312">
    <property type="entry name" value="SECA"/>
    <property type="match status" value="1"/>
</dbReference>
<feature type="compositionally biased region" description="Low complexity" evidence="17">
    <location>
        <begin position="849"/>
        <end position="865"/>
    </location>
</feature>
<dbReference type="InterPro" id="IPR044722">
    <property type="entry name" value="SecA_SF2_C"/>
</dbReference>
<feature type="binding site" evidence="15">
    <location>
        <position position="499"/>
    </location>
    <ligand>
        <name>ATP</name>
        <dbReference type="ChEBI" id="CHEBI:30616"/>
    </ligand>
</feature>
<feature type="compositionally biased region" description="Polar residues" evidence="17">
    <location>
        <begin position="866"/>
        <end position="881"/>
    </location>
</feature>
<evidence type="ECO:0000256" key="9">
    <source>
        <dbReference type="ARBA" id="ARBA00022833"/>
    </source>
</evidence>
<dbReference type="PROSITE" id="PS51194">
    <property type="entry name" value="HELICASE_CTER"/>
    <property type="match status" value="1"/>
</dbReference>
<dbReference type="Pfam" id="PF07516">
    <property type="entry name" value="SecA_SW"/>
    <property type="match status" value="1"/>
</dbReference>
<comment type="similarity">
    <text evidence="2 15 16">Belongs to the SecA family.</text>
</comment>
<evidence type="ECO:0000256" key="1">
    <source>
        <dbReference type="ARBA" id="ARBA00001947"/>
    </source>
</evidence>
<evidence type="ECO:0000313" key="22">
    <source>
        <dbReference type="Proteomes" id="UP000315252"/>
    </source>
</evidence>